<gene>
    <name evidence="3" type="primary">ysmA</name>
    <name evidence="3" type="ORF">GCM10011391_27550</name>
</gene>
<dbReference type="RefSeq" id="WP_188695186.1">
    <property type="nucleotide sequence ID" value="NZ_BMIR01000013.1"/>
</dbReference>
<keyword evidence="2" id="KW-0378">Hydrolase</keyword>
<proteinExistence type="inferred from homology"/>
<dbReference type="CDD" id="cd00586">
    <property type="entry name" value="4HBT"/>
    <property type="match status" value="1"/>
</dbReference>
<keyword evidence="4" id="KW-1185">Reference proteome</keyword>
<dbReference type="NCBIfam" id="TIGR00051">
    <property type="entry name" value="YbgC/FadM family acyl-CoA thioesterase"/>
    <property type="match status" value="1"/>
</dbReference>
<dbReference type="InterPro" id="IPR029069">
    <property type="entry name" value="HotDog_dom_sf"/>
</dbReference>
<reference evidence="3" key="1">
    <citation type="journal article" date="2014" name="Int. J. Syst. Evol. Microbiol.">
        <title>Complete genome sequence of Corynebacterium casei LMG S-19264T (=DSM 44701T), isolated from a smear-ripened cheese.</title>
        <authorList>
            <consortium name="US DOE Joint Genome Institute (JGI-PGF)"/>
            <person name="Walter F."/>
            <person name="Albersmeier A."/>
            <person name="Kalinowski J."/>
            <person name="Ruckert C."/>
        </authorList>
    </citation>
    <scope>NUCLEOTIDE SEQUENCE</scope>
    <source>
        <strain evidence="3">CGMCC 1.15371</strain>
    </source>
</reference>
<comment type="similarity">
    <text evidence="1">Belongs to the 4-hydroxybenzoyl-CoA thioesterase family.</text>
</comment>
<evidence type="ECO:0000256" key="1">
    <source>
        <dbReference type="ARBA" id="ARBA00005953"/>
    </source>
</evidence>
<dbReference type="EMBL" id="BMIR01000013">
    <property type="protein sequence ID" value="GGE47222.1"/>
    <property type="molecule type" value="Genomic_DNA"/>
</dbReference>
<dbReference type="Proteomes" id="UP000628775">
    <property type="component" value="Unassembled WGS sequence"/>
</dbReference>
<dbReference type="PANTHER" id="PTHR31793:SF24">
    <property type="entry name" value="LONG-CHAIN ACYL-COA THIOESTERASE FADM"/>
    <property type="match status" value="1"/>
</dbReference>
<dbReference type="InterPro" id="IPR006684">
    <property type="entry name" value="YbgC/YbaW"/>
</dbReference>
<dbReference type="PANTHER" id="PTHR31793">
    <property type="entry name" value="4-HYDROXYBENZOYL-COA THIOESTERASE FAMILY MEMBER"/>
    <property type="match status" value="1"/>
</dbReference>
<dbReference type="Pfam" id="PF13279">
    <property type="entry name" value="4HBT_2"/>
    <property type="match status" value="1"/>
</dbReference>
<dbReference type="InterPro" id="IPR050563">
    <property type="entry name" value="4-hydroxybenzoyl-CoA_TE"/>
</dbReference>
<evidence type="ECO:0000256" key="2">
    <source>
        <dbReference type="ARBA" id="ARBA00022801"/>
    </source>
</evidence>
<organism evidence="3 4">
    <name type="scientific">Pullulanibacillus camelliae</name>
    <dbReference type="NCBI Taxonomy" id="1707096"/>
    <lineage>
        <taxon>Bacteria</taxon>
        <taxon>Bacillati</taxon>
        <taxon>Bacillota</taxon>
        <taxon>Bacilli</taxon>
        <taxon>Bacillales</taxon>
        <taxon>Sporolactobacillaceae</taxon>
        <taxon>Pullulanibacillus</taxon>
    </lineage>
</organism>
<protein>
    <recommendedName>
        <fullName evidence="5">Acyl-CoA thioesterase</fullName>
    </recommendedName>
</protein>
<evidence type="ECO:0008006" key="5">
    <source>
        <dbReference type="Google" id="ProtNLM"/>
    </source>
</evidence>
<dbReference type="SUPFAM" id="SSF54637">
    <property type="entry name" value="Thioesterase/thiol ester dehydrase-isomerase"/>
    <property type="match status" value="1"/>
</dbReference>
<accession>A0A8J2YJW3</accession>
<reference evidence="3" key="2">
    <citation type="submission" date="2020-09" db="EMBL/GenBank/DDBJ databases">
        <authorList>
            <person name="Sun Q."/>
            <person name="Zhou Y."/>
        </authorList>
    </citation>
    <scope>NUCLEOTIDE SEQUENCE</scope>
    <source>
        <strain evidence="3">CGMCC 1.15371</strain>
    </source>
</reference>
<evidence type="ECO:0000313" key="3">
    <source>
        <dbReference type="EMBL" id="GGE47222.1"/>
    </source>
</evidence>
<comment type="caution">
    <text evidence="3">The sequence shown here is derived from an EMBL/GenBank/DDBJ whole genome shotgun (WGS) entry which is preliminary data.</text>
</comment>
<name>A0A8J2YJW3_9BACL</name>
<dbReference type="AlphaFoldDB" id="A0A8J2YJW3"/>
<dbReference type="Gene3D" id="3.10.129.10">
    <property type="entry name" value="Hotdog Thioesterase"/>
    <property type="match status" value="1"/>
</dbReference>
<evidence type="ECO:0000313" key="4">
    <source>
        <dbReference type="Proteomes" id="UP000628775"/>
    </source>
</evidence>
<dbReference type="GO" id="GO:0047617">
    <property type="term" value="F:fatty acyl-CoA hydrolase activity"/>
    <property type="evidence" value="ECO:0007669"/>
    <property type="project" value="TreeGrafter"/>
</dbReference>
<sequence length="132" mass="15007">MSSLTTVQVRFSETDAIGHVNNVSYFIYLEQARVDFIKSLQADREHPDLFLAVVSMTCDFIRQAFFDQVLIIETTVTDIGGKSFTLKHTMKEKQTDDTIAVGQSVVVLLDREKNKAVPLNAGWKEKLRCHQE</sequence>